<dbReference type="GO" id="GO:0031412">
    <property type="term" value="P:gas vesicle organization"/>
    <property type="evidence" value="ECO:0007669"/>
    <property type="project" value="InterPro"/>
</dbReference>
<evidence type="ECO:0000256" key="2">
    <source>
        <dbReference type="ARBA" id="ARBA00035108"/>
    </source>
</evidence>
<dbReference type="PANTHER" id="PTHR36852:SF1">
    <property type="entry name" value="PROTEIN GVPL 2"/>
    <property type="match status" value="1"/>
</dbReference>
<feature type="region of interest" description="Disordered" evidence="4">
    <location>
        <begin position="156"/>
        <end position="183"/>
    </location>
</feature>
<gene>
    <name evidence="5" type="ORF">EDC14_104811</name>
</gene>
<organism evidence="5 6">
    <name type="scientific">Hydrogenispora ethanolica</name>
    <dbReference type="NCBI Taxonomy" id="1082276"/>
    <lineage>
        <taxon>Bacteria</taxon>
        <taxon>Bacillati</taxon>
        <taxon>Bacillota</taxon>
        <taxon>Hydrogenispora</taxon>
    </lineage>
</organism>
<dbReference type="GO" id="GO:0031411">
    <property type="term" value="C:gas vesicle"/>
    <property type="evidence" value="ECO:0007669"/>
    <property type="project" value="UniProtKB-SubCell"/>
</dbReference>
<evidence type="ECO:0000313" key="6">
    <source>
        <dbReference type="Proteomes" id="UP000295008"/>
    </source>
</evidence>
<keyword evidence="1" id="KW-0304">Gas vesicle</keyword>
<proteinExistence type="inferred from homology"/>
<protein>
    <submittedName>
        <fullName evidence="5">Gas vesicle protein GvpL/GvpF</fullName>
    </submittedName>
</protein>
<name>A0A4R1QSI8_HYDET</name>
<dbReference type="EMBL" id="SLUN01000048">
    <property type="protein sequence ID" value="TCL56798.1"/>
    <property type="molecule type" value="Genomic_DNA"/>
</dbReference>
<evidence type="ECO:0000256" key="4">
    <source>
        <dbReference type="SAM" id="MobiDB-lite"/>
    </source>
</evidence>
<feature type="compositionally biased region" description="Polar residues" evidence="4">
    <location>
        <begin position="123"/>
        <end position="133"/>
    </location>
</feature>
<evidence type="ECO:0000256" key="3">
    <source>
        <dbReference type="ARBA" id="ARBA00035643"/>
    </source>
</evidence>
<dbReference type="OrthoDB" id="146444at2"/>
<sequence length="466" mass="50961">MEVKALTYLILLMSSLGMEINLQNVERFRQKIAVAPDTGDSEILESLILLWNSASKQAGKAVANVVPRDAEIIFAAGSVPQNVPGSCSECAGNCETIVLPEKAAPQLQPSVHPGQDNLIPDSPATQPSLTNKPEPTGQAKTMAPIAQAVPFRNEAAVPVGTPPQNFEIQPDTSGPSETEQNSSALLESGAVTGLSAIAQPDSPAPPALAGRYIYGIGWGDRTRMQIKGLGDAPVYGIGYRDIVAIVHRCEPQPYQSENRETALEWIQRHQEVLDQASSLYQSVLPVGFDVIIDGTESGDPDQVVRDWLIERYEPIVAQLQRLSGKTEYGIKLFSSPEKLIALAHEKEPKINELEQKITAMSKGTAYLIRNQLSHLIRDTVDEIRGEIGNQLKELLTPIVVEFKEENVITKPSDNQLTDLIASLTVLTVTTNVEKIGTVLEDFQNRYDVTVEFTGPWPPYSFVENFD</sequence>
<dbReference type="Pfam" id="PF06386">
    <property type="entry name" value="GvpL_GvpF"/>
    <property type="match status" value="1"/>
</dbReference>
<dbReference type="PANTHER" id="PTHR36852">
    <property type="entry name" value="PROTEIN GVPL 2"/>
    <property type="match status" value="1"/>
</dbReference>
<feature type="region of interest" description="Disordered" evidence="4">
    <location>
        <begin position="107"/>
        <end position="138"/>
    </location>
</feature>
<comment type="similarity">
    <text evidence="3">Belongs to the gas vesicle GvpF/GvpL family.</text>
</comment>
<comment type="subcellular location">
    <subcellularLocation>
        <location evidence="2">Gas vesicle</location>
    </subcellularLocation>
</comment>
<comment type="caution">
    <text evidence="5">The sequence shown here is derived from an EMBL/GenBank/DDBJ whole genome shotgun (WGS) entry which is preliminary data.</text>
</comment>
<feature type="compositionally biased region" description="Polar residues" evidence="4">
    <location>
        <begin position="162"/>
        <end position="183"/>
    </location>
</feature>
<evidence type="ECO:0000256" key="1">
    <source>
        <dbReference type="ARBA" id="ARBA00022987"/>
    </source>
</evidence>
<dbReference type="Proteomes" id="UP000295008">
    <property type="component" value="Unassembled WGS sequence"/>
</dbReference>
<dbReference type="InterPro" id="IPR009430">
    <property type="entry name" value="GvpL/GvpF"/>
</dbReference>
<reference evidence="5 6" key="1">
    <citation type="submission" date="2019-03" db="EMBL/GenBank/DDBJ databases">
        <title>Genomic Encyclopedia of Type Strains, Phase IV (KMG-IV): sequencing the most valuable type-strain genomes for metagenomic binning, comparative biology and taxonomic classification.</title>
        <authorList>
            <person name="Goeker M."/>
        </authorList>
    </citation>
    <scope>NUCLEOTIDE SEQUENCE [LARGE SCALE GENOMIC DNA]</scope>
    <source>
        <strain evidence="5 6">LX-B</strain>
    </source>
</reference>
<dbReference type="AlphaFoldDB" id="A0A4R1QSI8"/>
<accession>A0A4R1QSI8</accession>
<evidence type="ECO:0000313" key="5">
    <source>
        <dbReference type="EMBL" id="TCL56798.1"/>
    </source>
</evidence>
<keyword evidence="6" id="KW-1185">Reference proteome</keyword>